<evidence type="ECO:0000313" key="2">
    <source>
        <dbReference type="Proteomes" id="UP000245626"/>
    </source>
</evidence>
<evidence type="ECO:0000313" key="1">
    <source>
        <dbReference type="EMBL" id="PWN48986.1"/>
    </source>
</evidence>
<reference evidence="1 2" key="1">
    <citation type="journal article" date="2018" name="Mol. Biol. Evol.">
        <title>Broad Genomic Sampling Reveals a Smut Pathogenic Ancestry of the Fungal Clade Ustilaginomycotina.</title>
        <authorList>
            <person name="Kijpornyongpan T."/>
            <person name="Mondo S.J."/>
            <person name="Barry K."/>
            <person name="Sandor L."/>
            <person name="Lee J."/>
            <person name="Lipzen A."/>
            <person name="Pangilinan J."/>
            <person name="LaButti K."/>
            <person name="Hainaut M."/>
            <person name="Henrissat B."/>
            <person name="Grigoriev I.V."/>
            <person name="Spatafora J.W."/>
            <person name="Aime M.C."/>
        </authorList>
    </citation>
    <scope>NUCLEOTIDE SEQUENCE [LARGE SCALE GENOMIC DNA]</scope>
    <source>
        <strain evidence="1 2">SA 807</strain>
    </source>
</reference>
<name>A0ACD0NT56_9BASI</name>
<protein>
    <submittedName>
        <fullName evidence="1">RabGAP/TBC</fullName>
    </submittedName>
</protein>
<proteinExistence type="predicted"/>
<keyword evidence="2" id="KW-1185">Reference proteome</keyword>
<dbReference type="EMBL" id="KZ820114">
    <property type="protein sequence ID" value="PWN48986.1"/>
    <property type="molecule type" value="Genomic_DNA"/>
</dbReference>
<sequence>MFRSRSKRGPLSESFGETRTDRGPIVSQPSSKRRNGVLRRPGTAPSSPATGLKTNGLAPPRGPLLRRRSSAPDHGILLEQSSKRANGHVLSDDEDGDDDDLDEEGSALRPPRIAALASGHHENASESWSLPEDADGDLVRKAYAHFAKAGVPDDGFVEGQEYTRERSGLPPWEKPPTSITASNSARTGLVASLSNAKAASSLNGISHSTSRSRKSSRLVDVQKSIVNSSDGKTTDPSSSAEVQVGRLDRPPFLPVPREEPVTNTAGGQARGLGEEQAEIFEPSRIQSTASSRLIVHSNYSNQSLESGLSSMMLTSEEWNQRQFEAEAKRLELLSKIDRYGFFSGASGPGSHGRTSVLSAAAFAAQPRRKPKAGKGNLPIKPGDDPASLASSLSESASQQELRASLQKETAEANRLRARSEQENKVREQNRIAKWSKMVEVTERDEGLNATGHGFAGGSDKRLRRRVYKGIPDIWRAAAWEAMIERRRSLSDLSSLSKSLARSRKQLAQRYTRLVQMPSPHDVQIDLDVPRTISGHVMFHTRYGHGQTSLFHVLHAFSLLCVDCAYCQGMGPIAATLLCYFSPEEAYAQMVLLHNFYDLHSTFSQGFPGLVENFYVHEQLLFTILPELGPLFEEQMITTSAYATKWYITLFANSVPFETQLRIWDAMLLEGQDVLVIAAVGIVWALRDKILAPNATFETILGLLSSFFVPEDDNALMKWIELAMNRKDIIDRMSTARKEWKVLVERGEASKRIL</sequence>
<gene>
    <name evidence="1" type="ORF">IE53DRAFT_370146</name>
</gene>
<organism evidence="1 2">
    <name type="scientific">Violaceomyces palustris</name>
    <dbReference type="NCBI Taxonomy" id="1673888"/>
    <lineage>
        <taxon>Eukaryota</taxon>
        <taxon>Fungi</taxon>
        <taxon>Dikarya</taxon>
        <taxon>Basidiomycota</taxon>
        <taxon>Ustilaginomycotina</taxon>
        <taxon>Ustilaginomycetes</taxon>
        <taxon>Violaceomycetales</taxon>
        <taxon>Violaceomycetaceae</taxon>
        <taxon>Violaceomyces</taxon>
    </lineage>
</organism>
<dbReference type="Proteomes" id="UP000245626">
    <property type="component" value="Unassembled WGS sequence"/>
</dbReference>
<accession>A0ACD0NT56</accession>